<evidence type="ECO:0000313" key="1">
    <source>
        <dbReference type="EMBL" id="TFU98493.1"/>
    </source>
</evidence>
<dbReference type="AlphaFoldDB" id="A0A4Y9JBX4"/>
<dbReference type="Pfam" id="PF07751">
    <property type="entry name" value="Abi_2"/>
    <property type="match status" value="1"/>
</dbReference>
<dbReference type="InterPro" id="IPR011664">
    <property type="entry name" value="Abi_system_AbiD/AbiF-like"/>
</dbReference>
<comment type="caution">
    <text evidence="1">The sequence shown here is derived from an EMBL/GenBank/DDBJ whole genome shotgun (WGS) entry which is preliminary data.</text>
</comment>
<sequence>MTFGNIASFLIALQPNYRNKVATHVSLPLSEDMKIPAKVLLSWCNALRYLRNICSHNGRLYDRLHNTLPAIHHADEELLEASSENGDKKLFVYFIAMRHTVMSMSKESKLFWNNKLQKLLEESCRYQVDLVHYGFSER</sequence>
<reference evidence="1 2" key="1">
    <citation type="submission" date="2019-03" db="EMBL/GenBank/DDBJ databases">
        <title>Diversity of the mouse oral microbiome.</title>
        <authorList>
            <person name="Joseph S."/>
            <person name="Aduse-Opoku J."/>
            <person name="Curtis M."/>
            <person name="Wade W."/>
            <person name="Hashim A."/>
        </authorList>
    </citation>
    <scope>NUCLEOTIDE SEQUENCE [LARGE SCALE GENOMIC DNA]</scope>
    <source>
        <strain evidence="1 2">WM131</strain>
    </source>
</reference>
<organism evidence="1 2">
    <name type="scientific">Streptococcus cuniculi</name>
    <dbReference type="NCBI Taxonomy" id="1432788"/>
    <lineage>
        <taxon>Bacteria</taxon>
        <taxon>Bacillati</taxon>
        <taxon>Bacillota</taxon>
        <taxon>Bacilli</taxon>
        <taxon>Lactobacillales</taxon>
        <taxon>Streptococcaceae</taxon>
        <taxon>Streptococcus</taxon>
    </lineage>
</organism>
<dbReference type="Proteomes" id="UP000297253">
    <property type="component" value="Unassembled WGS sequence"/>
</dbReference>
<accession>A0A4Y9JBX4</accession>
<evidence type="ECO:0000313" key="2">
    <source>
        <dbReference type="Proteomes" id="UP000297253"/>
    </source>
</evidence>
<dbReference type="EMBL" id="SPPD01000002">
    <property type="protein sequence ID" value="TFU98493.1"/>
    <property type="molecule type" value="Genomic_DNA"/>
</dbReference>
<name>A0A4Y9JBX4_9STRE</name>
<gene>
    <name evidence="1" type="ORF">E4T82_01610</name>
</gene>
<protein>
    <submittedName>
        <fullName evidence="1">Abi family protein</fullName>
    </submittedName>
</protein>
<proteinExistence type="predicted"/>
<dbReference type="OrthoDB" id="5363652at2"/>